<dbReference type="RefSeq" id="WP_145060614.1">
    <property type="nucleotide sequence ID" value="NZ_CP036263.1"/>
</dbReference>
<dbReference type="AlphaFoldDB" id="A0A517MX41"/>
<dbReference type="Proteomes" id="UP000319852">
    <property type="component" value="Chromosome"/>
</dbReference>
<name>A0A517MX41_9BACT</name>
<gene>
    <name evidence="2" type="ORF">HG15A2_27100</name>
</gene>
<feature type="transmembrane region" description="Helical" evidence="1">
    <location>
        <begin position="68"/>
        <end position="86"/>
    </location>
</feature>
<keyword evidence="1" id="KW-1133">Transmembrane helix</keyword>
<dbReference type="Pfam" id="PF14248">
    <property type="entry name" value="DUF4345"/>
    <property type="match status" value="1"/>
</dbReference>
<evidence type="ECO:0000256" key="1">
    <source>
        <dbReference type="SAM" id="Phobius"/>
    </source>
</evidence>
<organism evidence="2 3">
    <name type="scientific">Adhaeretor mobilis</name>
    <dbReference type="NCBI Taxonomy" id="1930276"/>
    <lineage>
        <taxon>Bacteria</taxon>
        <taxon>Pseudomonadati</taxon>
        <taxon>Planctomycetota</taxon>
        <taxon>Planctomycetia</taxon>
        <taxon>Pirellulales</taxon>
        <taxon>Lacipirellulaceae</taxon>
        <taxon>Adhaeretor</taxon>
    </lineage>
</organism>
<dbReference type="InterPro" id="IPR025597">
    <property type="entry name" value="DUF4345"/>
</dbReference>
<reference evidence="2 3" key="1">
    <citation type="submission" date="2019-02" db="EMBL/GenBank/DDBJ databases">
        <title>Deep-cultivation of Planctomycetes and their phenomic and genomic characterization uncovers novel biology.</title>
        <authorList>
            <person name="Wiegand S."/>
            <person name="Jogler M."/>
            <person name="Boedeker C."/>
            <person name="Pinto D."/>
            <person name="Vollmers J."/>
            <person name="Rivas-Marin E."/>
            <person name="Kohn T."/>
            <person name="Peeters S.H."/>
            <person name="Heuer A."/>
            <person name="Rast P."/>
            <person name="Oberbeckmann S."/>
            <person name="Bunk B."/>
            <person name="Jeske O."/>
            <person name="Meyerdierks A."/>
            <person name="Storesund J.E."/>
            <person name="Kallscheuer N."/>
            <person name="Luecker S."/>
            <person name="Lage O.M."/>
            <person name="Pohl T."/>
            <person name="Merkel B.J."/>
            <person name="Hornburger P."/>
            <person name="Mueller R.-W."/>
            <person name="Bruemmer F."/>
            <person name="Labrenz M."/>
            <person name="Spormann A.M."/>
            <person name="Op den Camp H."/>
            <person name="Overmann J."/>
            <person name="Amann R."/>
            <person name="Jetten M.S.M."/>
            <person name="Mascher T."/>
            <person name="Medema M.H."/>
            <person name="Devos D.P."/>
            <person name="Kaster A.-K."/>
            <person name="Ovreas L."/>
            <person name="Rohde M."/>
            <person name="Galperin M.Y."/>
            <person name="Jogler C."/>
        </authorList>
    </citation>
    <scope>NUCLEOTIDE SEQUENCE [LARGE SCALE GENOMIC DNA]</scope>
    <source>
        <strain evidence="2 3">HG15A2</strain>
    </source>
</reference>
<keyword evidence="1" id="KW-0812">Transmembrane</keyword>
<sequence>MWAMFVVGAVYLALGIWCTLDPAGTSANVGFQLMDGQGRSEFVTVYGGLEVGLGAAMILTGMSPQLRIGGLAFAAIVSVALVVFRVPTLFRYEVPTKIYLFVIAEIITAAWLSWQYFAIKGTPVELST</sequence>
<evidence type="ECO:0000313" key="2">
    <source>
        <dbReference type="EMBL" id="QDS99387.1"/>
    </source>
</evidence>
<proteinExistence type="predicted"/>
<keyword evidence="3" id="KW-1185">Reference proteome</keyword>
<dbReference type="EMBL" id="CP036263">
    <property type="protein sequence ID" value="QDS99387.1"/>
    <property type="molecule type" value="Genomic_DNA"/>
</dbReference>
<accession>A0A517MX41</accession>
<keyword evidence="1" id="KW-0472">Membrane</keyword>
<protein>
    <recommendedName>
        <fullName evidence="4">DUF4345 domain-containing protein</fullName>
    </recommendedName>
</protein>
<evidence type="ECO:0008006" key="4">
    <source>
        <dbReference type="Google" id="ProtNLM"/>
    </source>
</evidence>
<evidence type="ECO:0000313" key="3">
    <source>
        <dbReference type="Proteomes" id="UP000319852"/>
    </source>
</evidence>
<dbReference type="OrthoDB" id="5987056at2"/>
<feature type="transmembrane region" description="Helical" evidence="1">
    <location>
        <begin position="43"/>
        <end position="61"/>
    </location>
</feature>
<dbReference type="KEGG" id="amob:HG15A2_27100"/>
<feature type="transmembrane region" description="Helical" evidence="1">
    <location>
        <begin position="98"/>
        <end position="119"/>
    </location>
</feature>